<evidence type="ECO:0000313" key="2">
    <source>
        <dbReference type="Proteomes" id="UP000694700"/>
    </source>
</evidence>
<reference evidence="1" key="1">
    <citation type="submission" date="2025-08" db="UniProtKB">
        <authorList>
            <consortium name="Ensembl"/>
        </authorList>
    </citation>
    <scope>IDENTIFICATION</scope>
</reference>
<organism evidence="1 2">
    <name type="scientific">Cyprinus carpio</name>
    <name type="common">Common carp</name>
    <dbReference type="NCBI Taxonomy" id="7962"/>
    <lineage>
        <taxon>Eukaryota</taxon>
        <taxon>Metazoa</taxon>
        <taxon>Chordata</taxon>
        <taxon>Craniata</taxon>
        <taxon>Vertebrata</taxon>
        <taxon>Euteleostomi</taxon>
        <taxon>Actinopterygii</taxon>
        <taxon>Neopterygii</taxon>
        <taxon>Teleostei</taxon>
        <taxon>Ostariophysi</taxon>
        <taxon>Cypriniformes</taxon>
        <taxon>Cyprinidae</taxon>
        <taxon>Cyprininae</taxon>
        <taxon>Cyprinus</taxon>
    </lineage>
</organism>
<dbReference type="PANTHER" id="PTHR21301:SF10">
    <property type="entry name" value="REVERSE TRANSCRIPTASE DOMAIN-CONTAINING PROTEIN"/>
    <property type="match status" value="1"/>
</dbReference>
<name>A0A8C1TVM4_CYPCA</name>
<evidence type="ECO:0000313" key="1">
    <source>
        <dbReference type="Ensembl" id="ENSCCRP00015027302.1"/>
    </source>
</evidence>
<dbReference type="AlphaFoldDB" id="A0A8C1TVM4"/>
<dbReference type="Proteomes" id="UP000694700">
    <property type="component" value="Unplaced"/>
</dbReference>
<dbReference type="PANTHER" id="PTHR21301">
    <property type="entry name" value="REVERSE TRANSCRIPTASE"/>
    <property type="match status" value="1"/>
</dbReference>
<accession>A0A8C1TVM4</accession>
<dbReference type="Ensembl" id="ENSCCRT00015028264.1">
    <property type="protein sequence ID" value="ENSCCRP00015027302.1"/>
    <property type="gene ID" value="ENSCCRG00015011520.1"/>
</dbReference>
<proteinExistence type="predicted"/>
<sequence>MNNLTLSERQALDKLCKDKNIMVKPADKGGGLVIMPKSLYDQEVLRQLQDLSYYRALPTDPTSRFQKEIELFLQQAHSSSLISEREFQYLFNRTPTRPAFYILPKVHKNLSNPPGRPIVAGNNSLTEPLSNFYVPLVHIRLTWSPNKMRTVAF</sequence>
<protein>
    <submittedName>
        <fullName evidence="1">Uncharacterized protein</fullName>
    </submittedName>
</protein>